<evidence type="ECO:0000313" key="1">
    <source>
        <dbReference type="EMBL" id="CBY01506.1"/>
    </source>
</evidence>
<sequence length="124" mass="14299">MNEPTTLIEFLESNAPADSSRDAVAEYLHRFERLANEFHQILDDYEKELLEPAICEAWVNDKQQARLQIHLGACQILLEYQVPGTLVDVCKTMWDECKEGLEKHKKNIETLIWVDQEALREGGA</sequence>
<keyword evidence="2" id="KW-1185">Reference proteome</keyword>
<accession>E5AE67</accession>
<dbReference type="Proteomes" id="UP000002668">
    <property type="component" value="Genome"/>
</dbReference>
<dbReference type="InParanoid" id="E5AE67"/>
<protein>
    <submittedName>
        <fullName evidence="1">Predicted protein</fullName>
    </submittedName>
</protein>
<gene>
    <name evidence="1" type="ORF">LEMA_P002930.1</name>
</gene>
<organism evidence="1 2">
    <name type="scientific">Leptosphaeria maculans (strain JN3 / isolate v23.1.3 / race Av1-4-5-6-7-8)</name>
    <name type="common">Blackleg fungus</name>
    <name type="synonym">Phoma lingam</name>
    <dbReference type="NCBI Taxonomy" id="985895"/>
    <lineage>
        <taxon>Eukaryota</taxon>
        <taxon>Fungi</taxon>
        <taxon>Dikarya</taxon>
        <taxon>Ascomycota</taxon>
        <taxon>Pezizomycotina</taxon>
        <taxon>Dothideomycetes</taxon>
        <taxon>Pleosporomycetidae</taxon>
        <taxon>Pleosporales</taxon>
        <taxon>Pleosporineae</taxon>
        <taxon>Leptosphaeriaceae</taxon>
        <taxon>Plenodomus</taxon>
        <taxon>Plenodomus lingam/Leptosphaeria maculans species complex</taxon>
    </lineage>
</organism>
<dbReference type="AlphaFoldDB" id="E5AE67"/>
<proteinExistence type="predicted"/>
<evidence type="ECO:0000313" key="2">
    <source>
        <dbReference type="Proteomes" id="UP000002668"/>
    </source>
</evidence>
<dbReference type="HOGENOM" id="CLU_2004345_0_0_1"/>
<dbReference type="EMBL" id="FP929139">
    <property type="protein sequence ID" value="CBY01506.1"/>
    <property type="molecule type" value="Genomic_DNA"/>
</dbReference>
<name>E5AE67_LEPMJ</name>
<dbReference type="VEuPathDB" id="FungiDB:LEMA_P002930.1"/>
<reference evidence="2" key="1">
    <citation type="journal article" date="2011" name="Nat. Commun.">
        <title>Effector diversification within compartments of the Leptosphaeria maculans genome affected by Repeat-Induced Point mutations.</title>
        <authorList>
            <person name="Rouxel T."/>
            <person name="Grandaubert J."/>
            <person name="Hane J.K."/>
            <person name="Hoede C."/>
            <person name="van de Wouw A.P."/>
            <person name="Couloux A."/>
            <person name="Dominguez V."/>
            <person name="Anthouard V."/>
            <person name="Bally P."/>
            <person name="Bourras S."/>
            <person name="Cozijnsen A.J."/>
            <person name="Ciuffetti L.M."/>
            <person name="Degrave A."/>
            <person name="Dilmaghani A."/>
            <person name="Duret L."/>
            <person name="Fudal I."/>
            <person name="Goodwin S.B."/>
            <person name="Gout L."/>
            <person name="Glaser N."/>
            <person name="Linglin J."/>
            <person name="Kema G.H.J."/>
            <person name="Lapalu N."/>
            <person name="Lawrence C.B."/>
            <person name="May K."/>
            <person name="Meyer M."/>
            <person name="Ollivier B."/>
            <person name="Poulain J."/>
            <person name="Schoch C.L."/>
            <person name="Simon A."/>
            <person name="Spatafora J.W."/>
            <person name="Stachowiak A."/>
            <person name="Turgeon B.G."/>
            <person name="Tyler B.M."/>
            <person name="Vincent D."/>
            <person name="Weissenbach J."/>
            <person name="Amselem J."/>
            <person name="Quesneville H."/>
            <person name="Oliver R.P."/>
            <person name="Wincker P."/>
            <person name="Balesdent M.-H."/>
            <person name="Howlett B.J."/>
        </authorList>
    </citation>
    <scope>NUCLEOTIDE SEQUENCE [LARGE SCALE GENOMIC DNA]</scope>
    <source>
        <strain evidence="2">JN3 / isolate v23.1.3 / race Av1-4-5-6-7-8</strain>
    </source>
</reference>